<evidence type="ECO:0000256" key="1">
    <source>
        <dbReference type="SAM" id="MobiDB-lite"/>
    </source>
</evidence>
<feature type="compositionally biased region" description="Polar residues" evidence="1">
    <location>
        <begin position="153"/>
        <end position="168"/>
    </location>
</feature>
<comment type="caution">
    <text evidence="2">The sequence shown here is derived from an EMBL/GenBank/DDBJ whole genome shotgun (WGS) entry which is preliminary data.</text>
</comment>
<dbReference type="EMBL" id="NJES01000330">
    <property type="protein sequence ID" value="PHH73610.1"/>
    <property type="molecule type" value="Genomic_DNA"/>
</dbReference>
<protein>
    <submittedName>
        <fullName evidence="2">Uncharacterized protein</fullName>
    </submittedName>
</protein>
<dbReference type="AlphaFoldDB" id="A0A2C5Z1E1"/>
<feature type="region of interest" description="Disordered" evidence="1">
    <location>
        <begin position="127"/>
        <end position="189"/>
    </location>
</feature>
<organism evidence="2 3">
    <name type="scientific">Ophiocordyceps camponoti-rufipedis</name>
    <dbReference type="NCBI Taxonomy" id="2004952"/>
    <lineage>
        <taxon>Eukaryota</taxon>
        <taxon>Fungi</taxon>
        <taxon>Dikarya</taxon>
        <taxon>Ascomycota</taxon>
        <taxon>Pezizomycotina</taxon>
        <taxon>Sordariomycetes</taxon>
        <taxon>Hypocreomycetidae</taxon>
        <taxon>Hypocreales</taxon>
        <taxon>Ophiocordycipitaceae</taxon>
        <taxon>Ophiocordyceps</taxon>
    </lineage>
</organism>
<keyword evidence="3" id="KW-1185">Reference proteome</keyword>
<gene>
    <name evidence="2" type="ORF">CDD80_3702</name>
</gene>
<name>A0A2C5Z1E1_9HYPO</name>
<feature type="region of interest" description="Disordered" evidence="1">
    <location>
        <begin position="224"/>
        <end position="272"/>
    </location>
</feature>
<reference evidence="2 3" key="1">
    <citation type="submission" date="2017-06" db="EMBL/GenBank/DDBJ databases">
        <title>Ant-infecting Ophiocordyceps genomes reveal a high diversity of potential behavioral manipulation genes and a possible major role for enterotoxins.</title>
        <authorList>
            <person name="De Bekker C."/>
            <person name="Evans H.C."/>
            <person name="Brachmann A."/>
            <person name="Hughes D.P."/>
        </authorList>
    </citation>
    <scope>NUCLEOTIDE SEQUENCE [LARGE SCALE GENOMIC DNA]</scope>
    <source>
        <strain evidence="2 3">Map16</strain>
    </source>
</reference>
<evidence type="ECO:0000313" key="3">
    <source>
        <dbReference type="Proteomes" id="UP000226431"/>
    </source>
</evidence>
<accession>A0A2C5Z1E1</accession>
<proteinExistence type="predicted"/>
<dbReference type="Proteomes" id="UP000226431">
    <property type="component" value="Unassembled WGS sequence"/>
</dbReference>
<evidence type="ECO:0000313" key="2">
    <source>
        <dbReference type="EMBL" id="PHH73610.1"/>
    </source>
</evidence>
<sequence>MFPAARRKFKSRLGGGGLLIIIFSGTQPLSSSRLATRDFSRKGLWTAAGDDWRGSRTLDLSDSPTLPAGLWTRSLSSSPLPLDYNHLLYKHHREGGQLIIYYHACFYGSGLPPDVLPGRGLFLGRQQGSESWGGRSMGLFSTRRPPRSRHLHTSSSPTALLPNNSHSTQPKKKQPFATGGGDSILSGDGGSTSSTYFQFDRLPFSLRPAAGRFARDPGLIHLESGLDRRRGKLNSTRQRGGSNTPSPLQPPHGHHTQLPPLTHPVADPPNRERREGSLVLRLATVGTSTSYDGRQLQPFF</sequence>
<feature type="compositionally biased region" description="Gly residues" evidence="1">
    <location>
        <begin position="178"/>
        <end position="189"/>
    </location>
</feature>
<feature type="compositionally biased region" description="Polar residues" evidence="1">
    <location>
        <begin position="233"/>
        <end position="246"/>
    </location>
</feature>